<dbReference type="PANTHER" id="PTHR30349:SF41">
    <property type="entry name" value="INTEGRASE_RECOMBINASE PROTEIN MJ0367-RELATED"/>
    <property type="match status" value="1"/>
</dbReference>
<dbReference type="InterPro" id="IPR004107">
    <property type="entry name" value="Integrase_SAM-like_N"/>
</dbReference>
<evidence type="ECO:0000256" key="4">
    <source>
        <dbReference type="ARBA" id="ARBA00023172"/>
    </source>
</evidence>
<keyword evidence="4" id="KW-0233">DNA recombination</keyword>
<dbReference type="GO" id="GO:0015074">
    <property type="term" value="P:DNA integration"/>
    <property type="evidence" value="ECO:0007669"/>
    <property type="project" value="UniProtKB-KW"/>
</dbReference>
<evidence type="ECO:0000256" key="3">
    <source>
        <dbReference type="ARBA" id="ARBA00023125"/>
    </source>
</evidence>
<name>A0A6J5FB78_9BURK</name>
<dbReference type="AlphaFoldDB" id="A0A6J5FB78"/>
<evidence type="ECO:0000259" key="6">
    <source>
        <dbReference type="PROSITE" id="PS51898"/>
    </source>
</evidence>
<proteinExistence type="inferred from homology"/>
<feature type="domain" description="Core-binding (CB)" evidence="7">
    <location>
        <begin position="32"/>
        <end position="116"/>
    </location>
</feature>
<dbReference type="Gene3D" id="1.10.443.10">
    <property type="entry name" value="Intergrase catalytic core"/>
    <property type="match status" value="1"/>
</dbReference>
<feature type="domain" description="Tyr recombinase" evidence="6">
    <location>
        <begin position="139"/>
        <end position="329"/>
    </location>
</feature>
<dbReference type="PROSITE" id="PS51898">
    <property type="entry name" value="TYR_RECOMBINASE"/>
    <property type="match status" value="1"/>
</dbReference>
<dbReference type="InterPro" id="IPR013762">
    <property type="entry name" value="Integrase-like_cat_sf"/>
</dbReference>
<keyword evidence="9" id="KW-1185">Reference proteome</keyword>
<dbReference type="PANTHER" id="PTHR30349">
    <property type="entry name" value="PHAGE INTEGRASE-RELATED"/>
    <property type="match status" value="1"/>
</dbReference>
<evidence type="ECO:0000313" key="9">
    <source>
        <dbReference type="Proteomes" id="UP000494363"/>
    </source>
</evidence>
<dbReference type="SUPFAM" id="SSF56349">
    <property type="entry name" value="DNA breaking-rejoining enzymes"/>
    <property type="match status" value="1"/>
</dbReference>
<keyword evidence="2" id="KW-0229">DNA integration</keyword>
<organism evidence="8 9">
    <name type="scientific">Paraburkholderia humisilvae</name>
    <dbReference type="NCBI Taxonomy" id="627669"/>
    <lineage>
        <taxon>Bacteria</taxon>
        <taxon>Pseudomonadati</taxon>
        <taxon>Pseudomonadota</taxon>
        <taxon>Betaproteobacteria</taxon>
        <taxon>Burkholderiales</taxon>
        <taxon>Burkholderiaceae</taxon>
        <taxon>Paraburkholderia</taxon>
    </lineage>
</organism>
<dbReference type="InterPro" id="IPR011010">
    <property type="entry name" value="DNA_brk_join_enz"/>
</dbReference>
<dbReference type="PROSITE" id="PS51900">
    <property type="entry name" value="CB"/>
    <property type="match status" value="1"/>
</dbReference>
<evidence type="ECO:0000256" key="1">
    <source>
        <dbReference type="ARBA" id="ARBA00008857"/>
    </source>
</evidence>
<evidence type="ECO:0000256" key="2">
    <source>
        <dbReference type="ARBA" id="ARBA00022908"/>
    </source>
</evidence>
<evidence type="ECO:0000259" key="7">
    <source>
        <dbReference type="PROSITE" id="PS51900"/>
    </source>
</evidence>
<dbReference type="Pfam" id="PF00589">
    <property type="entry name" value="Phage_integrase"/>
    <property type="match status" value="1"/>
</dbReference>
<dbReference type="RefSeq" id="WP_175233387.1">
    <property type="nucleotide sequence ID" value="NZ_CADIKH010000217.1"/>
</dbReference>
<dbReference type="InterPro" id="IPR002104">
    <property type="entry name" value="Integrase_catalytic"/>
</dbReference>
<evidence type="ECO:0000313" key="8">
    <source>
        <dbReference type="EMBL" id="CAB3774972.1"/>
    </source>
</evidence>
<dbReference type="InterPro" id="IPR044068">
    <property type="entry name" value="CB"/>
</dbReference>
<sequence length="332" mass="35850">MSLASDRREKRGGTGTNLVLPAGVATPALVASAGERASVRFLEFFASAIRNPHTRRAYARAAGDFLGWCGGAGVTSITAVQPLHVAAWIELQTKTSSAPTVKQQLAALRHLFDWLVTGQIVPHNPAASVRGPAHSAKKGSTPVLDATEARQLLDSIDVTTPIGLRDRALIALMVFSFARIGAAVAMRVDDVYVQQRRLWVRLREKGGKRHEMPCHHTLEAILHAYLDGTGLANDPKGPLFRTIARGTGQLSETPLPQANAHAMMRRRARAAGIGTAIGNHTFRATGITAYLKSGGTLENAAAMANHASTRTTQLYDRRHDEVSLDEIERIRL</sequence>
<dbReference type="Proteomes" id="UP000494363">
    <property type="component" value="Unassembled WGS sequence"/>
</dbReference>
<comment type="similarity">
    <text evidence="1">Belongs to the 'phage' integrase family.</text>
</comment>
<dbReference type="InterPro" id="IPR010998">
    <property type="entry name" value="Integrase_recombinase_N"/>
</dbReference>
<dbReference type="EMBL" id="CADIKH010000217">
    <property type="protein sequence ID" value="CAB3774972.1"/>
    <property type="molecule type" value="Genomic_DNA"/>
</dbReference>
<dbReference type="InterPro" id="IPR050090">
    <property type="entry name" value="Tyrosine_recombinase_XerCD"/>
</dbReference>
<dbReference type="GO" id="GO:0003677">
    <property type="term" value="F:DNA binding"/>
    <property type="evidence" value="ECO:0007669"/>
    <property type="project" value="UniProtKB-UniRule"/>
</dbReference>
<dbReference type="GO" id="GO:0006310">
    <property type="term" value="P:DNA recombination"/>
    <property type="evidence" value="ECO:0007669"/>
    <property type="project" value="UniProtKB-KW"/>
</dbReference>
<evidence type="ECO:0000256" key="5">
    <source>
        <dbReference type="PROSITE-ProRule" id="PRU01248"/>
    </source>
</evidence>
<dbReference type="Gene3D" id="1.10.150.130">
    <property type="match status" value="1"/>
</dbReference>
<keyword evidence="3 5" id="KW-0238">DNA-binding</keyword>
<protein>
    <submittedName>
        <fullName evidence="8">Tyrosine recombinase XerC</fullName>
    </submittedName>
</protein>
<dbReference type="Pfam" id="PF02899">
    <property type="entry name" value="Phage_int_SAM_1"/>
    <property type="match status" value="1"/>
</dbReference>
<accession>A0A6J5FB78</accession>
<gene>
    <name evidence="8" type="primary">xerC_22</name>
    <name evidence="8" type="ORF">LMG29542_08354</name>
</gene>
<reference evidence="8 9" key="1">
    <citation type="submission" date="2020-04" db="EMBL/GenBank/DDBJ databases">
        <authorList>
            <person name="De Canck E."/>
        </authorList>
    </citation>
    <scope>NUCLEOTIDE SEQUENCE [LARGE SCALE GENOMIC DNA]</scope>
    <source>
        <strain evidence="8 9">LMG 29542</strain>
    </source>
</reference>